<dbReference type="InterPro" id="IPR008258">
    <property type="entry name" value="Transglycosylase_SLT_dom_1"/>
</dbReference>
<feature type="compositionally biased region" description="Pro residues" evidence="3">
    <location>
        <begin position="60"/>
        <end position="75"/>
    </location>
</feature>
<feature type="domain" description="Murein transglycosylase-C N-terminal" evidence="5">
    <location>
        <begin position="183"/>
        <end position="335"/>
    </location>
</feature>
<keyword evidence="7" id="KW-1185">Reference proteome</keyword>
<dbReference type="CDD" id="cd16893">
    <property type="entry name" value="LT_MltC_MltE"/>
    <property type="match status" value="1"/>
</dbReference>
<sequence length="508" mass="56906">MRRSRQWRWLGLSVSLVLVGCQGGINHGTSGHVAVGRTEGPTGVMHTPAVPRAAESQSRPSPPAPARPAPTPAPEPRSTAAPVTHVQVLPANPQQGVPLGDDAEIEVISLPRPELTPPPPAASPTRSSVPAPLAPLPVAAPERESQPTEEETPSWLARYPNLAQDLQGHQETIQALEQELRQYQQRLSELQQQVSQRWGEAAATATNAHQFVKYTDAFQSRGAMDFDQGRVVVETLDPNQPRERLREAIVTTLLTPFDAENPEIYSDRAITYTGPALLAGQVLDHEGVPVRWEWRANRYADYLVENQLQEVQRDGRTIYRVEIPLVENHTQVRGQQFENLVRQASQRYNVDETLIYAIMETESHFNPYATSHIPAYGLMQIVPSTAGRDVFQRIKQRNDQPTREYLFNPANNIDMGAAYISILRDIYLKDITHPLSREYAIISGYNGGAGNVLRTFHSDRRQAVQVINQLTPEQVYHRLHHNHPAAEARGYIRKVTEAQQRYRALAAR</sequence>
<dbReference type="EMBL" id="JBANFI010000005">
    <property type="protein sequence ID" value="MFK7161301.1"/>
    <property type="molecule type" value="Genomic_DNA"/>
</dbReference>
<dbReference type="PANTHER" id="PTHR37423">
    <property type="entry name" value="SOLUBLE LYTIC MUREIN TRANSGLYCOSYLASE-RELATED"/>
    <property type="match status" value="1"/>
</dbReference>
<evidence type="ECO:0000256" key="3">
    <source>
        <dbReference type="SAM" id="MobiDB-lite"/>
    </source>
</evidence>
<dbReference type="Gene3D" id="1.10.530.10">
    <property type="match status" value="1"/>
</dbReference>
<feature type="coiled-coil region" evidence="2">
    <location>
        <begin position="159"/>
        <end position="193"/>
    </location>
</feature>
<comment type="caution">
    <text evidence="6">The sequence shown here is derived from an EMBL/GenBank/DDBJ whole genome shotgun (WGS) entry which is preliminary data.</text>
</comment>
<evidence type="ECO:0000259" key="5">
    <source>
        <dbReference type="Pfam" id="PF11873"/>
    </source>
</evidence>
<organism evidence="6 7">
    <name type="scientific">Marinospirillum alkalitolerans</name>
    <dbReference type="NCBI Taxonomy" id="3123374"/>
    <lineage>
        <taxon>Bacteria</taxon>
        <taxon>Pseudomonadati</taxon>
        <taxon>Pseudomonadota</taxon>
        <taxon>Gammaproteobacteria</taxon>
        <taxon>Oceanospirillales</taxon>
        <taxon>Oceanospirillaceae</taxon>
        <taxon>Marinospirillum</taxon>
    </lineage>
</organism>
<gene>
    <name evidence="6" type="primary">mltC</name>
    <name evidence="6" type="ORF">V6U78_09660</name>
</gene>
<dbReference type="GO" id="GO:0016829">
    <property type="term" value="F:lyase activity"/>
    <property type="evidence" value="ECO:0007669"/>
    <property type="project" value="UniProtKB-KW"/>
</dbReference>
<name>A0ABW8PZ90_9GAMM</name>
<dbReference type="InterPro" id="IPR023346">
    <property type="entry name" value="Lysozyme-like_dom_sf"/>
</dbReference>
<dbReference type="PANTHER" id="PTHR37423:SF2">
    <property type="entry name" value="MEMBRANE-BOUND LYTIC MUREIN TRANSGLYCOSYLASE C"/>
    <property type="match status" value="1"/>
</dbReference>
<dbReference type="InterPro" id="IPR000189">
    <property type="entry name" value="Transglyc_AS"/>
</dbReference>
<dbReference type="PROSITE" id="PS00922">
    <property type="entry name" value="TRANSGLYCOSYLASE"/>
    <property type="match status" value="1"/>
</dbReference>
<feature type="compositionally biased region" description="Low complexity" evidence="3">
    <location>
        <begin position="123"/>
        <end position="140"/>
    </location>
</feature>
<evidence type="ECO:0000256" key="2">
    <source>
        <dbReference type="SAM" id="Coils"/>
    </source>
</evidence>
<feature type="region of interest" description="Disordered" evidence="3">
    <location>
        <begin position="111"/>
        <end position="153"/>
    </location>
</feature>
<feature type="domain" description="Transglycosylase SLT" evidence="4">
    <location>
        <begin position="340"/>
        <end position="463"/>
    </location>
</feature>
<dbReference type="Pfam" id="PF11873">
    <property type="entry name" value="Mltc_N"/>
    <property type="match status" value="1"/>
</dbReference>
<comment type="similarity">
    <text evidence="1">Belongs to the transglycosylase Slt family.</text>
</comment>
<evidence type="ECO:0000313" key="6">
    <source>
        <dbReference type="EMBL" id="MFK7161301.1"/>
    </source>
</evidence>
<evidence type="ECO:0000259" key="4">
    <source>
        <dbReference type="Pfam" id="PF01464"/>
    </source>
</evidence>
<reference evidence="6 7" key="1">
    <citation type="submission" date="2024-02" db="EMBL/GenBank/DDBJ databases">
        <title>Marinospirillum sp. MEB 164 isolated from Lonar lake sediment.</title>
        <authorList>
            <person name="Joshi A."/>
            <person name="Thite S."/>
        </authorList>
    </citation>
    <scope>NUCLEOTIDE SEQUENCE [LARGE SCALE GENOMIC DNA]</scope>
    <source>
        <strain evidence="6 7">MEB164</strain>
    </source>
</reference>
<keyword evidence="6" id="KW-0456">Lyase</keyword>
<dbReference type="Proteomes" id="UP001621714">
    <property type="component" value="Unassembled WGS sequence"/>
</dbReference>
<protein>
    <submittedName>
        <fullName evidence="6">Membrane-bound lytic murein transglycosylase MltC</fullName>
        <ecNumber evidence="6">4.2.2.-</ecNumber>
    </submittedName>
</protein>
<proteinExistence type="inferred from homology"/>
<dbReference type="PROSITE" id="PS51257">
    <property type="entry name" value="PROKAR_LIPOPROTEIN"/>
    <property type="match status" value="1"/>
</dbReference>
<dbReference type="NCBIfam" id="NF008670">
    <property type="entry name" value="PRK11671.1"/>
    <property type="match status" value="1"/>
</dbReference>
<evidence type="ECO:0000313" key="7">
    <source>
        <dbReference type="Proteomes" id="UP001621714"/>
    </source>
</evidence>
<dbReference type="InterPro" id="IPR024570">
    <property type="entry name" value="Murein_transglycosylaseC_N"/>
</dbReference>
<accession>A0ABW8PZ90</accession>
<keyword evidence="2" id="KW-0175">Coiled coil</keyword>
<evidence type="ECO:0000256" key="1">
    <source>
        <dbReference type="ARBA" id="ARBA00007734"/>
    </source>
</evidence>
<feature type="region of interest" description="Disordered" evidence="3">
    <location>
        <begin position="35"/>
        <end position="81"/>
    </location>
</feature>
<dbReference type="Pfam" id="PF01464">
    <property type="entry name" value="SLT"/>
    <property type="match status" value="1"/>
</dbReference>
<dbReference type="EC" id="4.2.2.-" evidence="6"/>
<dbReference type="SUPFAM" id="SSF53955">
    <property type="entry name" value="Lysozyme-like"/>
    <property type="match status" value="1"/>
</dbReference>
<dbReference type="RefSeq" id="WP_405339864.1">
    <property type="nucleotide sequence ID" value="NZ_JBANFI010000005.1"/>
</dbReference>